<protein>
    <submittedName>
        <fullName evidence="6">Universal stress protein</fullName>
    </submittedName>
</protein>
<name>A0ABU9T049_9ALTE</name>
<dbReference type="PANTHER" id="PTHR47892:SF1">
    <property type="entry name" value="UNIVERSAL STRESS PROTEIN E"/>
    <property type="match status" value="1"/>
</dbReference>
<dbReference type="Gene3D" id="3.40.50.12370">
    <property type="match status" value="1"/>
</dbReference>
<evidence type="ECO:0000256" key="3">
    <source>
        <dbReference type="ARBA" id="ARBA00022490"/>
    </source>
</evidence>
<evidence type="ECO:0000256" key="4">
    <source>
        <dbReference type="ARBA" id="ARBA00037131"/>
    </source>
</evidence>
<feature type="domain" description="UspA" evidence="5">
    <location>
        <begin position="5"/>
        <end position="143"/>
    </location>
</feature>
<accession>A0ABU9T049</accession>
<evidence type="ECO:0000259" key="5">
    <source>
        <dbReference type="Pfam" id="PF00582"/>
    </source>
</evidence>
<dbReference type="InterPro" id="IPR006015">
    <property type="entry name" value="Universal_stress_UspA"/>
</dbReference>
<keyword evidence="3" id="KW-0963">Cytoplasm</keyword>
<feature type="domain" description="UspA" evidence="5">
    <location>
        <begin position="151"/>
        <end position="311"/>
    </location>
</feature>
<dbReference type="InterPro" id="IPR006016">
    <property type="entry name" value="UspA"/>
</dbReference>
<comment type="similarity">
    <text evidence="2">Belongs to the universal stress protein A family.</text>
</comment>
<dbReference type="SUPFAM" id="SSF52402">
    <property type="entry name" value="Adenine nucleotide alpha hydrolases-like"/>
    <property type="match status" value="2"/>
</dbReference>
<reference evidence="6 7" key="1">
    <citation type="submission" date="2024-03" db="EMBL/GenBank/DDBJ databases">
        <title>Community enrichment and isolation of bacterial strains for fucoidan degradation.</title>
        <authorList>
            <person name="Sichert A."/>
        </authorList>
    </citation>
    <scope>NUCLEOTIDE SEQUENCE [LARGE SCALE GENOMIC DNA]</scope>
    <source>
        <strain evidence="6 7">AS12</strain>
    </source>
</reference>
<dbReference type="Proteomes" id="UP001461163">
    <property type="component" value="Unassembled WGS sequence"/>
</dbReference>
<dbReference type="RefSeq" id="WP_342882622.1">
    <property type="nucleotide sequence ID" value="NZ_JBBMQS010000014.1"/>
</dbReference>
<comment type="subcellular location">
    <subcellularLocation>
        <location evidence="1">Cytoplasm</location>
    </subcellularLocation>
</comment>
<comment type="function">
    <text evidence="4">Required for resistance to DNA-damaging agents.</text>
</comment>
<dbReference type="PANTHER" id="PTHR47892">
    <property type="entry name" value="UNIVERSAL STRESS PROTEIN E"/>
    <property type="match status" value="1"/>
</dbReference>
<evidence type="ECO:0000313" key="7">
    <source>
        <dbReference type="Proteomes" id="UP001461163"/>
    </source>
</evidence>
<evidence type="ECO:0000256" key="1">
    <source>
        <dbReference type="ARBA" id="ARBA00004496"/>
    </source>
</evidence>
<organism evidence="6 7">
    <name type="scientific">Paraglaciecola mesophila</name>
    <dbReference type="NCBI Taxonomy" id="197222"/>
    <lineage>
        <taxon>Bacteria</taxon>
        <taxon>Pseudomonadati</taxon>
        <taxon>Pseudomonadota</taxon>
        <taxon>Gammaproteobacteria</taxon>
        <taxon>Alteromonadales</taxon>
        <taxon>Alteromonadaceae</taxon>
        <taxon>Paraglaciecola</taxon>
    </lineage>
</organism>
<dbReference type="Pfam" id="PF00582">
    <property type="entry name" value="Usp"/>
    <property type="match status" value="2"/>
</dbReference>
<dbReference type="EMBL" id="JBBMQS010000014">
    <property type="protein sequence ID" value="MEM5499516.1"/>
    <property type="molecule type" value="Genomic_DNA"/>
</dbReference>
<gene>
    <name evidence="6" type="ORF">WNY77_19045</name>
</gene>
<evidence type="ECO:0000313" key="6">
    <source>
        <dbReference type="EMBL" id="MEM5499516.1"/>
    </source>
</evidence>
<sequence length="323" mass="36252">MKKFNKFLYVLNNDSQEPSPSLLRTIGLAKNNQVDLTLLLVLPKLSIPYSLKTEGLNTVEIEQAIFTQQEQKLRQLVTSLDAGINIEVQLKVGKRYLESVRLVLAERCDMLIKEVDKLSWLDHLIGSDDMHLLRNCPCPVWLMKKDEKPNYKNILAAVDFDSENDKTCNDELNYLIMSLCSSIALAEFSRIHVATVYNAAHAGFVSLWADNPEKIEKEMLESEFRNSRYKMDLLFDNVKQEIGIESFNFLSLHPHIVKGTAGEELPKIAKNIDADLVVMGTVARTGIAGLVIGNTAETILNQLNSSVLAIKPKGFTSPIKSMT</sequence>
<dbReference type="PRINTS" id="PR01438">
    <property type="entry name" value="UNVRSLSTRESS"/>
</dbReference>
<proteinExistence type="inferred from homology"/>
<evidence type="ECO:0000256" key="2">
    <source>
        <dbReference type="ARBA" id="ARBA00008791"/>
    </source>
</evidence>
<keyword evidence="7" id="KW-1185">Reference proteome</keyword>
<comment type="caution">
    <text evidence="6">The sequence shown here is derived from an EMBL/GenBank/DDBJ whole genome shotgun (WGS) entry which is preliminary data.</text>
</comment>